<dbReference type="Gene3D" id="1.10.10.10">
    <property type="entry name" value="Winged helix-like DNA-binding domain superfamily/Winged helix DNA-binding domain"/>
    <property type="match status" value="1"/>
</dbReference>
<dbReference type="Gene3D" id="1.10.1740.10">
    <property type="match status" value="1"/>
</dbReference>
<dbReference type="InterPro" id="IPR013249">
    <property type="entry name" value="RNA_pol_sigma70_r4_t2"/>
</dbReference>
<reference evidence="7 8" key="1">
    <citation type="journal article" date="2017" name="Int. J. Syst. Evol. Microbiol.">
        <title>Bacillus notoginsengisoli sp. nov., a novel bacterium isolated from the rhizosphere of Panax notoginseng.</title>
        <authorList>
            <person name="Zhang M.Y."/>
            <person name="Cheng J."/>
            <person name="Cai Y."/>
            <person name="Zhang T.Y."/>
            <person name="Wu Y.Y."/>
            <person name="Manikprabhu D."/>
            <person name="Li W.J."/>
            <person name="Zhang Y.X."/>
        </authorList>
    </citation>
    <scope>NUCLEOTIDE SEQUENCE [LARGE SCALE GENOMIC DNA]</scope>
    <source>
        <strain evidence="7 8">JCM 30743</strain>
    </source>
</reference>
<evidence type="ECO:0000256" key="3">
    <source>
        <dbReference type="ARBA" id="ARBA00023082"/>
    </source>
</evidence>
<comment type="similarity">
    <text evidence="1">Belongs to the sigma-70 factor family. ECF subfamily.</text>
</comment>
<dbReference type="PANTHER" id="PTHR43133">
    <property type="entry name" value="RNA POLYMERASE ECF-TYPE SIGMA FACTO"/>
    <property type="match status" value="1"/>
</dbReference>
<evidence type="ECO:0000259" key="5">
    <source>
        <dbReference type="Pfam" id="PF04542"/>
    </source>
</evidence>
<dbReference type="AlphaFoldDB" id="A0A417YWM7"/>
<dbReference type="CDD" id="cd06171">
    <property type="entry name" value="Sigma70_r4"/>
    <property type="match status" value="1"/>
</dbReference>
<accession>A0A417YWM7</accession>
<evidence type="ECO:0000256" key="2">
    <source>
        <dbReference type="ARBA" id="ARBA00023015"/>
    </source>
</evidence>
<comment type="caution">
    <text evidence="7">The sequence shown here is derived from an EMBL/GenBank/DDBJ whole genome shotgun (WGS) entry which is preliminary data.</text>
</comment>
<dbReference type="InterPro" id="IPR014284">
    <property type="entry name" value="RNA_pol_sigma-70_dom"/>
</dbReference>
<organism evidence="7 8">
    <name type="scientific">Neobacillus notoginsengisoli</name>
    <dbReference type="NCBI Taxonomy" id="1578198"/>
    <lineage>
        <taxon>Bacteria</taxon>
        <taxon>Bacillati</taxon>
        <taxon>Bacillota</taxon>
        <taxon>Bacilli</taxon>
        <taxon>Bacillales</taxon>
        <taxon>Bacillaceae</taxon>
        <taxon>Neobacillus</taxon>
    </lineage>
</organism>
<evidence type="ECO:0000259" key="6">
    <source>
        <dbReference type="Pfam" id="PF08281"/>
    </source>
</evidence>
<keyword evidence="2" id="KW-0805">Transcription regulation</keyword>
<dbReference type="GO" id="GO:0003677">
    <property type="term" value="F:DNA binding"/>
    <property type="evidence" value="ECO:0007669"/>
    <property type="project" value="InterPro"/>
</dbReference>
<dbReference type="NCBIfam" id="TIGR02937">
    <property type="entry name" value="sigma70-ECF"/>
    <property type="match status" value="1"/>
</dbReference>
<keyword evidence="8" id="KW-1185">Reference proteome</keyword>
<dbReference type="InterPro" id="IPR007627">
    <property type="entry name" value="RNA_pol_sigma70_r2"/>
</dbReference>
<name>A0A417YWM7_9BACI</name>
<sequence length="168" mass="19381">MVKAAIKGDDEAFLEMMKAYKIDLYKTALAFLRNEGDALEAVQEVTFRAYKGIRSVREASYVKTWLIRIMINYCNDVLKKRKRVVFDEVILYSEGRIENHDGLEIRDAMKGLDDRSREILAMKYFQDLKISEIATALNHPEGTIKTWLNRALKALREKLGENGGGYRV</sequence>
<dbReference type="EMBL" id="QWEG01000004">
    <property type="protein sequence ID" value="RHW41736.1"/>
    <property type="molecule type" value="Genomic_DNA"/>
</dbReference>
<dbReference type="Pfam" id="PF08281">
    <property type="entry name" value="Sigma70_r4_2"/>
    <property type="match status" value="1"/>
</dbReference>
<dbReference type="SUPFAM" id="SSF88659">
    <property type="entry name" value="Sigma3 and sigma4 domains of RNA polymerase sigma factors"/>
    <property type="match status" value="1"/>
</dbReference>
<evidence type="ECO:0000313" key="7">
    <source>
        <dbReference type="EMBL" id="RHW41736.1"/>
    </source>
</evidence>
<gene>
    <name evidence="7" type="ORF">D1B31_07055</name>
</gene>
<evidence type="ECO:0000313" key="8">
    <source>
        <dbReference type="Proteomes" id="UP000284416"/>
    </source>
</evidence>
<dbReference type="InterPro" id="IPR039425">
    <property type="entry name" value="RNA_pol_sigma-70-like"/>
</dbReference>
<dbReference type="PANTHER" id="PTHR43133:SF51">
    <property type="entry name" value="RNA POLYMERASE SIGMA FACTOR"/>
    <property type="match status" value="1"/>
</dbReference>
<dbReference type="OrthoDB" id="9782703at2"/>
<dbReference type="InterPro" id="IPR036388">
    <property type="entry name" value="WH-like_DNA-bd_sf"/>
</dbReference>
<dbReference type="Proteomes" id="UP000284416">
    <property type="component" value="Unassembled WGS sequence"/>
</dbReference>
<evidence type="ECO:0000256" key="4">
    <source>
        <dbReference type="ARBA" id="ARBA00023163"/>
    </source>
</evidence>
<keyword evidence="4" id="KW-0804">Transcription</keyword>
<dbReference type="InterPro" id="IPR013325">
    <property type="entry name" value="RNA_pol_sigma_r2"/>
</dbReference>
<dbReference type="GO" id="GO:0016987">
    <property type="term" value="F:sigma factor activity"/>
    <property type="evidence" value="ECO:0007669"/>
    <property type="project" value="UniProtKB-KW"/>
</dbReference>
<feature type="domain" description="RNA polymerase sigma-70 region 2" evidence="5">
    <location>
        <begin position="17"/>
        <end position="83"/>
    </location>
</feature>
<keyword evidence="3" id="KW-0731">Sigma factor</keyword>
<dbReference type="GO" id="GO:0006352">
    <property type="term" value="P:DNA-templated transcription initiation"/>
    <property type="evidence" value="ECO:0007669"/>
    <property type="project" value="InterPro"/>
</dbReference>
<dbReference type="InterPro" id="IPR013324">
    <property type="entry name" value="RNA_pol_sigma_r3/r4-like"/>
</dbReference>
<dbReference type="Pfam" id="PF04542">
    <property type="entry name" value="Sigma70_r2"/>
    <property type="match status" value="1"/>
</dbReference>
<protein>
    <submittedName>
        <fullName evidence="7">Sigma-70 family RNA polymerase sigma factor</fullName>
    </submittedName>
</protein>
<feature type="domain" description="RNA polymerase sigma factor 70 region 4 type 2" evidence="6">
    <location>
        <begin position="104"/>
        <end position="155"/>
    </location>
</feature>
<evidence type="ECO:0000256" key="1">
    <source>
        <dbReference type="ARBA" id="ARBA00010641"/>
    </source>
</evidence>
<dbReference type="SUPFAM" id="SSF88946">
    <property type="entry name" value="Sigma2 domain of RNA polymerase sigma factors"/>
    <property type="match status" value="1"/>
</dbReference>
<proteinExistence type="inferred from homology"/>